<organism evidence="2 3">
    <name type="scientific">Cryptolaemus montrouzieri</name>
    <dbReference type="NCBI Taxonomy" id="559131"/>
    <lineage>
        <taxon>Eukaryota</taxon>
        <taxon>Metazoa</taxon>
        <taxon>Ecdysozoa</taxon>
        <taxon>Arthropoda</taxon>
        <taxon>Hexapoda</taxon>
        <taxon>Insecta</taxon>
        <taxon>Pterygota</taxon>
        <taxon>Neoptera</taxon>
        <taxon>Endopterygota</taxon>
        <taxon>Coleoptera</taxon>
        <taxon>Polyphaga</taxon>
        <taxon>Cucujiformia</taxon>
        <taxon>Coccinelloidea</taxon>
        <taxon>Coccinellidae</taxon>
        <taxon>Scymninae</taxon>
        <taxon>Scymnini</taxon>
        <taxon>Cryptolaemus</taxon>
    </lineage>
</organism>
<accession>A0ABD2MYS8</accession>
<evidence type="ECO:0000313" key="3">
    <source>
        <dbReference type="Proteomes" id="UP001516400"/>
    </source>
</evidence>
<dbReference type="EMBL" id="JABFTP020000042">
    <property type="protein sequence ID" value="KAL3271287.1"/>
    <property type="molecule type" value="Genomic_DNA"/>
</dbReference>
<protein>
    <recommendedName>
        <fullName evidence="4">C2 domain-containing protein</fullName>
    </recommendedName>
</protein>
<evidence type="ECO:0000313" key="2">
    <source>
        <dbReference type="EMBL" id="KAL3271287.1"/>
    </source>
</evidence>
<name>A0ABD2MYS8_9CUCU</name>
<evidence type="ECO:0008006" key="4">
    <source>
        <dbReference type="Google" id="ProtNLM"/>
    </source>
</evidence>
<proteinExistence type="predicted"/>
<gene>
    <name evidence="2" type="ORF">HHI36_021777</name>
</gene>
<dbReference type="AlphaFoldDB" id="A0ABD2MYS8"/>
<sequence>MILRNTASIIAEEDDNAYDFLIVPPDPGTITDEEKGPEDDLVTQALPRDVPGPVEVVRRRRLSSDGDSSDDESLSTYAPTTKRPRMSKTAIVASGNPIWRETLLIYSTPHEVINAIEERLNNLYNDIKDCSPVILFEKLFDQQMCNLMRNKTIGKAFNLKV</sequence>
<comment type="caution">
    <text evidence="2">The sequence shown here is derived from an EMBL/GenBank/DDBJ whole genome shotgun (WGS) entry which is preliminary data.</text>
</comment>
<reference evidence="2 3" key="1">
    <citation type="journal article" date="2021" name="BMC Biol.">
        <title>Horizontally acquired antibacterial genes associated with adaptive radiation of ladybird beetles.</title>
        <authorList>
            <person name="Li H.S."/>
            <person name="Tang X.F."/>
            <person name="Huang Y.H."/>
            <person name="Xu Z.Y."/>
            <person name="Chen M.L."/>
            <person name="Du X.Y."/>
            <person name="Qiu B.Y."/>
            <person name="Chen P.T."/>
            <person name="Zhang W."/>
            <person name="Slipinski A."/>
            <person name="Escalona H.E."/>
            <person name="Waterhouse R.M."/>
            <person name="Zwick A."/>
            <person name="Pang H."/>
        </authorList>
    </citation>
    <scope>NUCLEOTIDE SEQUENCE [LARGE SCALE GENOMIC DNA]</scope>
    <source>
        <strain evidence="2">SYSU2018</strain>
    </source>
</reference>
<feature type="region of interest" description="Disordered" evidence="1">
    <location>
        <begin position="25"/>
        <end position="82"/>
    </location>
</feature>
<evidence type="ECO:0000256" key="1">
    <source>
        <dbReference type="SAM" id="MobiDB-lite"/>
    </source>
</evidence>
<keyword evidence="3" id="KW-1185">Reference proteome</keyword>
<dbReference type="Proteomes" id="UP001516400">
    <property type="component" value="Unassembled WGS sequence"/>
</dbReference>